<dbReference type="AlphaFoldDB" id="A0A420H9I5"/>
<reference evidence="1 2" key="1">
    <citation type="journal article" date="2018" name="BMC Genomics">
        <title>Comparative genome analyses reveal sequence features reflecting distinct modes of host-adaptation between dicot and monocot powdery mildew.</title>
        <authorList>
            <person name="Wu Y."/>
            <person name="Ma X."/>
            <person name="Pan Z."/>
            <person name="Kale S.D."/>
            <person name="Song Y."/>
            <person name="King H."/>
            <person name="Zhang Q."/>
            <person name="Presley C."/>
            <person name="Deng X."/>
            <person name="Wei C.I."/>
            <person name="Xiao S."/>
        </authorList>
    </citation>
    <scope>NUCLEOTIDE SEQUENCE [LARGE SCALE GENOMIC DNA]</scope>
    <source>
        <strain evidence="1">UMSG3</strain>
    </source>
</reference>
<name>A0A420H9I5_9PEZI</name>
<evidence type="ECO:0000313" key="2">
    <source>
        <dbReference type="Proteomes" id="UP000283383"/>
    </source>
</evidence>
<sequence length="259" mass="29634">MSINEDFPRLSEYVKSSAIIKGEGNMFEICPGKVTDEDCKRAYPRKDIHEYKLCSDVVRFNKPAILFPHEETRKWSWKTLSGEVNARNNLPDSIECFKSLKDGNKHSLSNLPDKCTHAIVKDLIYARKVKLIGNYGCHDLNMNELVSLNADIPLKIKLDTYHVRFADQKGSYSFTTDGMQILHLHSIGREAIGRRTTWIAVREGTTGTMRILDTIKNVMTKEAYKSLYFQSHLMQLKYEVCPFIKNSINGIGQKKNSLP</sequence>
<comment type="caution">
    <text evidence="1">The sequence shown here is derived from an EMBL/GenBank/DDBJ whole genome shotgun (WGS) entry which is preliminary data.</text>
</comment>
<organism evidence="1 2">
    <name type="scientific">Golovinomyces cichoracearum</name>
    <dbReference type="NCBI Taxonomy" id="62708"/>
    <lineage>
        <taxon>Eukaryota</taxon>
        <taxon>Fungi</taxon>
        <taxon>Dikarya</taxon>
        <taxon>Ascomycota</taxon>
        <taxon>Pezizomycotina</taxon>
        <taxon>Leotiomycetes</taxon>
        <taxon>Erysiphales</taxon>
        <taxon>Erysiphaceae</taxon>
        <taxon>Golovinomyces</taxon>
    </lineage>
</organism>
<keyword evidence="2" id="KW-1185">Reference proteome</keyword>
<protein>
    <submittedName>
        <fullName evidence="1">Uncharacterized protein</fullName>
    </submittedName>
</protein>
<dbReference type="Proteomes" id="UP000283383">
    <property type="component" value="Unassembled WGS sequence"/>
</dbReference>
<gene>
    <name evidence="1" type="ORF">GcM3_212048</name>
</gene>
<dbReference type="EMBL" id="MCBQ01021288">
    <property type="protein sequence ID" value="RKF54071.1"/>
    <property type="molecule type" value="Genomic_DNA"/>
</dbReference>
<proteinExistence type="predicted"/>
<accession>A0A420H9I5</accession>
<evidence type="ECO:0000313" key="1">
    <source>
        <dbReference type="EMBL" id="RKF54071.1"/>
    </source>
</evidence>